<name>A0ABQ2L9M0_9BACL</name>
<reference evidence="7" key="1">
    <citation type="journal article" date="2019" name="Int. J. Syst. Evol. Microbiol.">
        <title>The Global Catalogue of Microorganisms (GCM) 10K type strain sequencing project: providing services to taxonomists for standard genome sequencing and annotation.</title>
        <authorList>
            <consortium name="The Broad Institute Genomics Platform"/>
            <consortium name="The Broad Institute Genome Sequencing Center for Infectious Disease"/>
            <person name="Wu L."/>
            <person name="Ma J."/>
        </authorList>
    </citation>
    <scope>NUCLEOTIDE SEQUENCE [LARGE SCALE GENOMIC DNA]</scope>
    <source>
        <strain evidence="7">CGMCC 1.6964</strain>
    </source>
</reference>
<keyword evidence="2 4" id="KW-0378">Hydrolase</keyword>
<proteinExistence type="inferred from homology"/>
<comment type="caution">
    <text evidence="6">The sequence shown here is derived from an EMBL/GenBank/DDBJ whole genome shotgun (WGS) entry which is preliminary data.</text>
</comment>
<accession>A0ABQ2L9M0</accession>
<evidence type="ECO:0000313" key="7">
    <source>
        <dbReference type="Proteomes" id="UP000606653"/>
    </source>
</evidence>
<dbReference type="InterPro" id="IPR041542">
    <property type="entry name" value="GH43_C2"/>
</dbReference>
<dbReference type="Proteomes" id="UP000606653">
    <property type="component" value="Unassembled WGS sequence"/>
</dbReference>
<dbReference type="Pfam" id="PF17851">
    <property type="entry name" value="GH43_C2"/>
    <property type="match status" value="1"/>
</dbReference>
<dbReference type="InterPro" id="IPR051795">
    <property type="entry name" value="Glycosyl_Hydrlase_43"/>
</dbReference>
<feature type="domain" description="Beta-xylosidase C-terminal Concanavalin A-like" evidence="5">
    <location>
        <begin position="320"/>
        <end position="511"/>
    </location>
</feature>
<comment type="similarity">
    <text evidence="1 4">Belongs to the glycosyl hydrolase 43 family.</text>
</comment>
<dbReference type="CDD" id="cd18617">
    <property type="entry name" value="GH43_XynB-like"/>
    <property type="match status" value="1"/>
</dbReference>
<dbReference type="Gene3D" id="2.60.120.200">
    <property type="match status" value="1"/>
</dbReference>
<keyword evidence="3 4" id="KW-0326">Glycosidase</keyword>
<dbReference type="PANTHER" id="PTHR42812">
    <property type="entry name" value="BETA-XYLOSIDASE"/>
    <property type="match status" value="1"/>
</dbReference>
<protein>
    <submittedName>
        <fullName evidence="6">Glycoside hydrolase 43 family protein</fullName>
    </submittedName>
</protein>
<evidence type="ECO:0000256" key="2">
    <source>
        <dbReference type="ARBA" id="ARBA00022801"/>
    </source>
</evidence>
<dbReference type="InterPro" id="IPR006710">
    <property type="entry name" value="Glyco_hydro_43"/>
</dbReference>
<gene>
    <name evidence="6" type="ORF">GCM10010969_34480</name>
</gene>
<keyword evidence="7" id="KW-1185">Reference proteome</keyword>
<dbReference type="InterPro" id="IPR013320">
    <property type="entry name" value="ConA-like_dom_sf"/>
</dbReference>
<dbReference type="InterPro" id="IPR023296">
    <property type="entry name" value="Glyco_hydro_beta-prop_sf"/>
</dbReference>
<dbReference type="SUPFAM" id="SSF49899">
    <property type="entry name" value="Concanavalin A-like lectins/glucanases"/>
    <property type="match status" value="1"/>
</dbReference>
<evidence type="ECO:0000259" key="5">
    <source>
        <dbReference type="Pfam" id="PF17851"/>
    </source>
</evidence>
<dbReference type="EMBL" id="BMLN01000012">
    <property type="protein sequence ID" value="GGO06672.1"/>
    <property type="molecule type" value="Genomic_DNA"/>
</dbReference>
<evidence type="ECO:0000256" key="4">
    <source>
        <dbReference type="RuleBase" id="RU361187"/>
    </source>
</evidence>
<evidence type="ECO:0000313" key="6">
    <source>
        <dbReference type="EMBL" id="GGO06672.1"/>
    </source>
</evidence>
<dbReference type="PANTHER" id="PTHR42812:SF12">
    <property type="entry name" value="BETA-XYLOSIDASE-RELATED"/>
    <property type="match status" value="1"/>
</dbReference>
<evidence type="ECO:0000256" key="1">
    <source>
        <dbReference type="ARBA" id="ARBA00009865"/>
    </source>
</evidence>
<sequence>MNQSICTYSEPIIPGFYPDPNICRVESDYYLITSSFQYFPGVPIFRSRDLVNWTQIGHCLTRRSQLELEGCLSSMGIFAPTLRYHNGRFYMITTNTRSFRNFYVWAEQPEGPWSDPVWLDWPGIDPSLFFDEDGHVYITGPGGFLGDEQAGIYQAEIDMKNGELLTERRLIWTGTGGKAPEGPHLYRIGSQYYLIIAEGGTEYGHMVTAARSERPYGPFESCPHNPILSHRSLGHPVQATGHADLVQAQDGSWWAVFLGIRPAPVPFAGLHHHLGRETFLSPVFWTEDGWPIIGDASEAVGRTGTGNLPADKTPFEETTYHFNQSALPLEWNSLRNLPEECWKLDQERGGLILYGNEATLDDAGSPAFFGRRQQHFHCEASALLEFCPEREAEEAGLTVYMNERFHYEIALTQKAGRRRIIFRRRIGTLWKVEHEADYEANSIILTVKADPKWYEFSYSMPEGPAVPFGRGECSLLSSETAGGFTGVYLGLYASGGGSASSAAAAFRWFRYAPGHLGDSESGTD</sequence>
<dbReference type="Pfam" id="PF04616">
    <property type="entry name" value="Glyco_hydro_43"/>
    <property type="match status" value="1"/>
</dbReference>
<dbReference type="GO" id="GO:0016787">
    <property type="term" value="F:hydrolase activity"/>
    <property type="evidence" value="ECO:0007669"/>
    <property type="project" value="UniProtKB-KW"/>
</dbReference>
<dbReference type="SUPFAM" id="SSF75005">
    <property type="entry name" value="Arabinanase/levansucrase/invertase"/>
    <property type="match status" value="1"/>
</dbReference>
<organism evidence="6 7">
    <name type="scientific">Saccharibacillus kuerlensis</name>
    <dbReference type="NCBI Taxonomy" id="459527"/>
    <lineage>
        <taxon>Bacteria</taxon>
        <taxon>Bacillati</taxon>
        <taxon>Bacillota</taxon>
        <taxon>Bacilli</taxon>
        <taxon>Bacillales</taxon>
        <taxon>Paenibacillaceae</taxon>
        <taxon>Saccharibacillus</taxon>
    </lineage>
</organism>
<dbReference type="Gene3D" id="2.115.10.20">
    <property type="entry name" value="Glycosyl hydrolase domain, family 43"/>
    <property type="match status" value="1"/>
</dbReference>
<dbReference type="RefSeq" id="WP_018978220.1">
    <property type="nucleotide sequence ID" value="NZ_BMLN01000012.1"/>
</dbReference>
<evidence type="ECO:0000256" key="3">
    <source>
        <dbReference type="ARBA" id="ARBA00023295"/>
    </source>
</evidence>